<name>A0A9Q8PHG7_PASFU</name>
<dbReference type="EMBL" id="CP090172">
    <property type="protein sequence ID" value="UJO22472.1"/>
    <property type="molecule type" value="Genomic_DNA"/>
</dbReference>
<dbReference type="PANTHER" id="PTHR47843">
    <property type="entry name" value="BTB DOMAIN-CONTAINING PROTEIN-RELATED"/>
    <property type="match status" value="1"/>
</dbReference>
<evidence type="ECO:0000313" key="2">
    <source>
        <dbReference type="EMBL" id="UJO22472.1"/>
    </source>
</evidence>
<dbReference type="Gene3D" id="3.30.710.10">
    <property type="entry name" value="Potassium Channel Kv1.1, Chain A"/>
    <property type="match status" value="1"/>
</dbReference>
<evidence type="ECO:0000313" key="3">
    <source>
        <dbReference type="Proteomes" id="UP000756132"/>
    </source>
</evidence>
<dbReference type="GeneID" id="71992188"/>
<dbReference type="Pfam" id="PF00651">
    <property type="entry name" value="BTB"/>
    <property type="match status" value="1"/>
</dbReference>
<dbReference type="AlphaFoldDB" id="A0A9Q8PHG7"/>
<dbReference type="OrthoDB" id="3650075at2759"/>
<organism evidence="2 3">
    <name type="scientific">Passalora fulva</name>
    <name type="common">Tomato leaf mold</name>
    <name type="synonym">Cladosporium fulvum</name>
    <dbReference type="NCBI Taxonomy" id="5499"/>
    <lineage>
        <taxon>Eukaryota</taxon>
        <taxon>Fungi</taxon>
        <taxon>Dikarya</taxon>
        <taxon>Ascomycota</taxon>
        <taxon>Pezizomycotina</taxon>
        <taxon>Dothideomycetes</taxon>
        <taxon>Dothideomycetidae</taxon>
        <taxon>Mycosphaerellales</taxon>
        <taxon>Mycosphaerellaceae</taxon>
        <taxon>Fulvia</taxon>
    </lineage>
</organism>
<dbReference type="InterPro" id="IPR000210">
    <property type="entry name" value="BTB/POZ_dom"/>
</dbReference>
<dbReference type="CDD" id="cd18186">
    <property type="entry name" value="BTB_POZ_ZBTB_KLHL-like"/>
    <property type="match status" value="1"/>
</dbReference>
<feature type="domain" description="BTB" evidence="1">
    <location>
        <begin position="59"/>
        <end position="125"/>
    </location>
</feature>
<dbReference type="KEGG" id="ffu:CLAFUR5_12310"/>
<dbReference type="Proteomes" id="UP000756132">
    <property type="component" value="Chromosome 10"/>
</dbReference>
<reference evidence="2" key="2">
    <citation type="journal article" date="2022" name="Microb. Genom.">
        <title>A chromosome-scale genome assembly of the tomato pathogen Cladosporium fulvum reveals a compartmentalized genome architecture and the presence of a dispensable chromosome.</title>
        <authorList>
            <person name="Zaccaron A.Z."/>
            <person name="Chen L.H."/>
            <person name="Samaras A."/>
            <person name="Stergiopoulos I."/>
        </authorList>
    </citation>
    <scope>NUCLEOTIDE SEQUENCE</scope>
    <source>
        <strain evidence="2">Race5_Kim</strain>
    </source>
</reference>
<reference evidence="2" key="1">
    <citation type="submission" date="2021-12" db="EMBL/GenBank/DDBJ databases">
        <authorList>
            <person name="Zaccaron A."/>
            <person name="Stergiopoulos I."/>
        </authorList>
    </citation>
    <scope>NUCLEOTIDE SEQUENCE</scope>
    <source>
        <strain evidence="2">Race5_Kim</strain>
    </source>
</reference>
<dbReference type="InterPro" id="IPR011333">
    <property type="entry name" value="SKP1/BTB/POZ_sf"/>
</dbReference>
<dbReference type="PANTHER" id="PTHR47843:SF5">
    <property type="entry name" value="BTB_POZ DOMAIN PROTEIN"/>
    <property type="match status" value="1"/>
</dbReference>
<gene>
    <name evidence="2" type="ORF">CLAFUR5_12310</name>
</gene>
<dbReference type="SUPFAM" id="SSF54695">
    <property type="entry name" value="POZ domain"/>
    <property type="match status" value="1"/>
</dbReference>
<dbReference type="RefSeq" id="XP_047766838.1">
    <property type="nucleotide sequence ID" value="XM_047911458.1"/>
</dbReference>
<dbReference type="PROSITE" id="PS50097">
    <property type="entry name" value="BTB"/>
    <property type="match status" value="1"/>
</dbReference>
<proteinExistence type="predicted"/>
<evidence type="ECO:0000259" key="1">
    <source>
        <dbReference type="PROSITE" id="PS50097"/>
    </source>
</evidence>
<protein>
    <recommendedName>
        <fullName evidence="1">BTB domain-containing protein</fullName>
    </recommendedName>
</protein>
<keyword evidence="3" id="KW-1185">Reference proteome</keyword>
<accession>A0A9Q8PHG7</accession>
<sequence>MVLVLLPRDLLLRRWTQCDIKHHFQGSISSVSKQLAPDSADMNGFKLGTQNLRTTDCPIDFTIKCAGKEFKVHRCLIVAHSTWFLRHCTGDAAALARTCVELDDHPEMIARMINFFYTFDYDDANTEPGVPRRQCLTIGGQIVMYRLAEKFGVADLKALALKKFKAECANNITDHALMMQVIAAVYQSNTAPTDIALRNIVTSAFVLGGRNPTSSDAYWANIMRNLPLFAADLTTRLLAGCSNKPLASRGWGCEHVEWTWIGFWRDVKNIPPNGSYWCDKCQMVRRMQPATYLLAEVPLEEFWK</sequence>